<gene>
    <name evidence="2" type="ORF">SKAU_G00257640</name>
</gene>
<dbReference type="Proteomes" id="UP001152622">
    <property type="component" value="Chromosome 9"/>
</dbReference>
<feature type="region of interest" description="Disordered" evidence="1">
    <location>
        <begin position="1"/>
        <end position="48"/>
    </location>
</feature>
<dbReference type="EMBL" id="JAINUF010000009">
    <property type="protein sequence ID" value="KAJ8350634.1"/>
    <property type="molecule type" value="Genomic_DNA"/>
</dbReference>
<reference evidence="2" key="1">
    <citation type="journal article" date="2023" name="Science">
        <title>Genome structures resolve the early diversification of teleost fishes.</title>
        <authorList>
            <person name="Parey E."/>
            <person name="Louis A."/>
            <person name="Montfort J."/>
            <person name="Bouchez O."/>
            <person name="Roques C."/>
            <person name="Iampietro C."/>
            <person name="Lluch J."/>
            <person name="Castinel A."/>
            <person name="Donnadieu C."/>
            <person name="Desvignes T."/>
            <person name="Floi Bucao C."/>
            <person name="Jouanno E."/>
            <person name="Wen M."/>
            <person name="Mejri S."/>
            <person name="Dirks R."/>
            <person name="Jansen H."/>
            <person name="Henkel C."/>
            <person name="Chen W.J."/>
            <person name="Zahm M."/>
            <person name="Cabau C."/>
            <person name="Klopp C."/>
            <person name="Thompson A.W."/>
            <person name="Robinson-Rechavi M."/>
            <person name="Braasch I."/>
            <person name="Lecointre G."/>
            <person name="Bobe J."/>
            <person name="Postlethwait J.H."/>
            <person name="Berthelot C."/>
            <person name="Roest Crollius H."/>
            <person name="Guiguen Y."/>
        </authorList>
    </citation>
    <scope>NUCLEOTIDE SEQUENCE</scope>
    <source>
        <strain evidence="2">WJC10195</strain>
    </source>
</reference>
<protein>
    <submittedName>
        <fullName evidence="2">Uncharacterized protein</fullName>
    </submittedName>
</protein>
<evidence type="ECO:0000313" key="3">
    <source>
        <dbReference type="Proteomes" id="UP001152622"/>
    </source>
</evidence>
<name>A0A9Q1F483_SYNKA</name>
<keyword evidence="3" id="KW-1185">Reference proteome</keyword>
<comment type="caution">
    <text evidence="2">The sequence shown here is derived from an EMBL/GenBank/DDBJ whole genome shotgun (WGS) entry which is preliminary data.</text>
</comment>
<organism evidence="2 3">
    <name type="scientific">Synaphobranchus kaupii</name>
    <name type="common">Kaup's arrowtooth eel</name>
    <dbReference type="NCBI Taxonomy" id="118154"/>
    <lineage>
        <taxon>Eukaryota</taxon>
        <taxon>Metazoa</taxon>
        <taxon>Chordata</taxon>
        <taxon>Craniata</taxon>
        <taxon>Vertebrata</taxon>
        <taxon>Euteleostomi</taxon>
        <taxon>Actinopterygii</taxon>
        <taxon>Neopterygii</taxon>
        <taxon>Teleostei</taxon>
        <taxon>Anguilliformes</taxon>
        <taxon>Synaphobranchidae</taxon>
        <taxon>Synaphobranchus</taxon>
    </lineage>
</organism>
<dbReference type="AlphaFoldDB" id="A0A9Q1F483"/>
<proteinExistence type="predicted"/>
<sequence length="91" mass="9659">MPERQHPNTAAPPHPLLKASPLTARSPRLGTEGGSLGQCEGASTDQSSDFPICSPECAMKSCYKQNTGLHRSDRDHLILGLVYSVAGRVTG</sequence>
<evidence type="ECO:0000256" key="1">
    <source>
        <dbReference type="SAM" id="MobiDB-lite"/>
    </source>
</evidence>
<evidence type="ECO:0000313" key="2">
    <source>
        <dbReference type="EMBL" id="KAJ8350634.1"/>
    </source>
</evidence>
<accession>A0A9Q1F483</accession>